<proteinExistence type="predicted"/>
<accession>A0A516KR04</accession>
<reference evidence="2 3" key="1">
    <citation type="submission" date="2019-06" db="EMBL/GenBank/DDBJ databases">
        <authorList>
            <person name="English H.B."/>
            <person name="Fox B.C."/>
            <person name="Houston B.M."/>
            <person name="Koller H.E."/>
            <person name="Salsman M.A."/>
            <person name="Teasley B.R."/>
            <person name="Vandoros E."/>
            <person name="Korey C.A."/>
            <person name="Tolsma S."/>
            <person name="Caruso S.M."/>
            <person name="Garlena R.A."/>
            <person name="Russell D.A."/>
            <person name="Pope W.H."/>
            <person name="Jacobs-Se D."/>
            <person name="Hatfull G.F."/>
        </authorList>
    </citation>
    <scope>NUCLEOTIDE SEQUENCE [LARGE SCALE GENOMIC DNA]</scope>
</reference>
<feature type="region of interest" description="Disordered" evidence="1">
    <location>
        <begin position="62"/>
        <end position="95"/>
    </location>
</feature>
<dbReference type="EMBL" id="MN062704">
    <property type="protein sequence ID" value="QDP44126.1"/>
    <property type="molecule type" value="Genomic_DNA"/>
</dbReference>
<organism evidence="2 3">
    <name type="scientific">Gordonia phage JuJu</name>
    <dbReference type="NCBI Taxonomy" id="2590929"/>
    <lineage>
        <taxon>Viruses</taxon>
        <taxon>Duplodnaviria</taxon>
        <taxon>Heunggongvirae</taxon>
        <taxon>Uroviricota</taxon>
        <taxon>Caudoviricetes</taxon>
        <taxon>Jujuvirus</taxon>
        <taxon>Jujuvirus juju</taxon>
    </lineage>
</organism>
<feature type="compositionally biased region" description="Basic and acidic residues" evidence="1">
    <location>
        <begin position="65"/>
        <end position="87"/>
    </location>
</feature>
<evidence type="ECO:0000256" key="1">
    <source>
        <dbReference type="SAM" id="MobiDB-lite"/>
    </source>
</evidence>
<protein>
    <submittedName>
        <fullName evidence="2">Uncharacterized protein</fullName>
    </submittedName>
</protein>
<sequence length="95" mass="10571">MPEVPNRVTIDRSQRKVFIDGVEFPWMIAEQGPDVDDIANPHAIPTVTIPIITSDVEVIPAGDRGITHGDRGGRTSEEVMDYLDKRWPSSPHPAR</sequence>
<dbReference type="Proteomes" id="UP000317704">
    <property type="component" value="Segment"/>
</dbReference>
<name>A0A516KR04_9CAUD</name>
<dbReference type="KEGG" id="vg:65121610"/>
<evidence type="ECO:0000313" key="3">
    <source>
        <dbReference type="Proteomes" id="UP000317704"/>
    </source>
</evidence>
<gene>
    <name evidence="2" type="primary">10</name>
    <name evidence="2" type="ORF">SEA_JUJU_10</name>
</gene>
<keyword evidence="3" id="KW-1185">Reference proteome</keyword>
<evidence type="ECO:0000313" key="2">
    <source>
        <dbReference type="EMBL" id="QDP44126.1"/>
    </source>
</evidence>
<dbReference type="GeneID" id="65121610"/>
<dbReference type="RefSeq" id="YP_010103711.1">
    <property type="nucleotide sequence ID" value="NC_055811.1"/>
</dbReference>